<reference evidence="2 3" key="1">
    <citation type="submission" date="2018-08" db="EMBL/GenBank/DDBJ databases">
        <authorList>
            <person name="Khan S.A."/>
        </authorList>
    </citation>
    <scope>NUCLEOTIDE SEQUENCE [LARGE SCALE GENOMIC DNA]</scope>
    <source>
        <strain evidence="2 3">GTF-13</strain>
    </source>
</reference>
<protein>
    <recommendedName>
        <fullName evidence="4">Restriction alleviation protein, Lar family</fullName>
    </recommendedName>
</protein>
<accession>A0A3P3VMB2</accession>
<feature type="compositionally biased region" description="Pro residues" evidence="1">
    <location>
        <begin position="58"/>
        <end position="69"/>
    </location>
</feature>
<gene>
    <name evidence="2" type="ORF">D0544_01925</name>
</gene>
<organism evidence="2 3">
    <name type="scientific">Aestuariirhabdus litorea</name>
    <dbReference type="NCBI Taxonomy" id="2528527"/>
    <lineage>
        <taxon>Bacteria</taxon>
        <taxon>Pseudomonadati</taxon>
        <taxon>Pseudomonadota</taxon>
        <taxon>Gammaproteobacteria</taxon>
        <taxon>Oceanospirillales</taxon>
        <taxon>Aestuariirhabdaceae</taxon>
        <taxon>Aestuariirhabdus</taxon>
    </lineage>
</organism>
<dbReference type="AlphaFoldDB" id="A0A3P3VMB2"/>
<name>A0A3P3VMB2_9GAMM</name>
<feature type="compositionally biased region" description="Basic and acidic residues" evidence="1">
    <location>
        <begin position="39"/>
        <end position="53"/>
    </location>
</feature>
<evidence type="ECO:0000256" key="1">
    <source>
        <dbReference type="SAM" id="MobiDB-lite"/>
    </source>
</evidence>
<keyword evidence="3" id="KW-1185">Reference proteome</keyword>
<proteinExistence type="predicted"/>
<dbReference type="Pfam" id="PF14354">
    <property type="entry name" value="Lar_restr_allev"/>
    <property type="match status" value="1"/>
</dbReference>
<evidence type="ECO:0000313" key="3">
    <source>
        <dbReference type="Proteomes" id="UP000280792"/>
    </source>
</evidence>
<comment type="caution">
    <text evidence="2">The sequence shown here is derived from an EMBL/GenBank/DDBJ whole genome shotgun (WGS) entry which is preliminary data.</text>
</comment>
<evidence type="ECO:0000313" key="2">
    <source>
        <dbReference type="EMBL" id="RRJ83902.1"/>
    </source>
</evidence>
<evidence type="ECO:0008006" key="4">
    <source>
        <dbReference type="Google" id="ProtNLM"/>
    </source>
</evidence>
<feature type="region of interest" description="Disordered" evidence="1">
    <location>
        <begin position="1"/>
        <end position="79"/>
    </location>
</feature>
<sequence>MRPGSFPKASPPLSRLDPDRPLYPPRKTQHPLSGRPCHPLRDTEPIVPRHDLDSSWPCPKPAKHPPPQTPKSVASGARKTIKSEGIGMKQLLEDCPFCASQQLHIVQGLLSQRVVCRVCNAQGSRQKDALQAVNAWNRVSHELTLARRIETRQMVRELVAARY</sequence>
<dbReference type="Proteomes" id="UP000280792">
    <property type="component" value="Unassembled WGS sequence"/>
</dbReference>
<reference evidence="2 3" key="2">
    <citation type="submission" date="2018-12" db="EMBL/GenBank/DDBJ databases">
        <title>Simiduia agarivorans gen. nov., sp. nov., a marine, agarolytic bacterium isolated from shallow coastal water from Keelung, Taiwan.</title>
        <authorList>
            <person name="Shieh W.Y."/>
        </authorList>
    </citation>
    <scope>NUCLEOTIDE SEQUENCE [LARGE SCALE GENOMIC DNA]</scope>
    <source>
        <strain evidence="2 3">GTF-13</strain>
    </source>
</reference>
<dbReference type="EMBL" id="QWEZ01000001">
    <property type="protein sequence ID" value="RRJ83902.1"/>
    <property type="molecule type" value="Genomic_DNA"/>
</dbReference>